<dbReference type="Pfam" id="PF01381">
    <property type="entry name" value="HTH_3"/>
    <property type="match status" value="1"/>
</dbReference>
<dbReference type="GO" id="GO:0003677">
    <property type="term" value="F:DNA binding"/>
    <property type="evidence" value="ECO:0007669"/>
    <property type="project" value="InterPro"/>
</dbReference>
<gene>
    <name evidence="2" type="ORF">BST13_33235</name>
</gene>
<proteinExistence type="predicted"/>
<dbReference type="SMART" id="SM00530">
    <property type="entry name" value="HTH_XRE"/>
    <property type="match status" value="1"/>
</dbReference>
<evidence type="ECO:0000313" key="2">
    <source>
        <dbReference type="EMBL" id="ORA25187.1"/>
    </source>
</evidence>
<accession>A0A1X0A543</accession>
<dbReference type="Proteomes" id="UP000192448">
    <property type="component" value="Unassembled WGS sequence"/>
</dbReference>
<sequence>MTETVSDLVGQLVAIRKAKGILQSTVARRMHVTRPAVCHLERGRYSPSLAVLTRYAAAIGARITVEDVQ</sequence>
<comment type="caution">
    <text evidence="2">The sequence shown here is derived from an EMBL/GenBank/DDBJ whole genome shotgun (WGS) entry which is preliminary data.</text>
</comment>
<dbReference type="CDD" id="cd00093">
    <property type="entry name" value="HTH_XRE"/>
    <property type="match status" value="1"/>
</dbReference>
<organism evidence="2 3">
    <name type="scientific">Mycobacterium aquaticum</name>
    <dbReference type="NCBI Taxonomy" id="1927124"/>
    <lineage>
        <taxon>Bacteria</taxon>
        <taxon>Bacillati</taxon>
        <taxon>Actinomycetota</taxon>
        <taxon>Actinomycetes</taxon>
        <taxon>Mycobacteriales</taxon>
        <taxon>Mycobacteriaceae</taxon>
        <taxon>Mycobacterium</taxon>
    </lineage>
</organism>
<evidence type="ECO:0000313" key="3">
    <source>
        <dbReference type="Proteomes" id="UP000192448"/>
    </source>
</evidence>
<reference evidence="2 3" key="1">
    <citation type="submission" date="2017-02" db="EMBL/GenBank/DDBJ databases">
        <title>The new phylogeny of genus Mycobacterium.</title>
        <authorList>
            <person name="Tortoli E."/>
            <person name="Trovato A."/>
            <person name="Cirillo D.M."/>
        </authorList>
    </citation>
    <scope>NUCLEOTIDE SEQUENCE [LARGE SCALE GENOMIC DNA]</scope>
    <source>
        <strain evidence="2 3">RW6</strain>
    </source>
</reference>
<protein>
    <recommendedName>
        <fullName evidence="1">HTH cro/C1-type domain-containing protein</fullName>
    </recommendedName>
</protein>
<dbReference type="EMBL" id="MVHF01000054">
    <property type="protein sequence ID" value="ORA25187.1"/>
    <property type="molecule type" value="Genomic_DNA"/>
</dbReference>
<evidence type="ECO:0000259" key="1">
    <source>
        <dbReference type="PROSITE" id="PS50943"/>
    </source>
</evidence>
<dbReference type="STRING" id="1927124.BST13_33235"/>
<keyword evidence="3" id="KW-1185">Reference proteome</keyword>
<name>A0A1X0A543_9MYCO</name>
<dbReference type="PROSITE" id="PS50943">
    <property type="entry name" value="HTH_CROC1"/>
    <property type="match status" value="1"/>
</dbReference>
<dbReference type="AlphaFoldDB" id="A0A1X0A543"/>
<dbReference type="InterPro" id="IPR010982">
    <property type="entry name" value="Lambda_DNA-bd_dom_sf"/>
</dbReference>
<feature type="domain" description="HTH cro/C1-type" evidence="1">
    <location>
        <begin position="12"/>
        <end position="68"/>
    </location>
</feature>
<dbReference type="InterPro" id="IPR001387">
    <property type="entry name" value="Cro/C1-type_HTH"/>
</dbReference>
<dbReference type="SUPFAM" id="SSF47413">
    <property type="entry name" value="lambda repressor-like DNA-binding domains"/>
    <property type="match status" value="1"/>
</dbReference>
<dbReference type="Gene3D" id="1.10.260.40">
    <property type="entry name" value="lambda repressor-like DNA-binding domains"/>
    <property type="match status" value="1"/>
</dbReference>